<evidence type="ECO:0000256" key="1">
    <source>
        <dbReference type="SAM" id="Phobius"/>
    </source>
</evidence>
<dbReference type="InterPro" id="IPR007820">
    <property type="entry name" value="AbrB_fam"/>
</dbReference>
<protein>
    <submittedName>
        <fullName evidence="2">AbrB family transcriptional regulator</fullName>
    </submittedName>
</protein>
<keyword evidence="1" id="KW-0812">Transmembrane</keyword>
<dbReference type="AlphaFoldDB" id="A0A9X3A578"/>
<sequence>MFSRHKAVLSWVLVVTTTALSAVLLTWLEVPAALLFAGVLGGLTAAFTGRREPKPTRFAGTVAQAVLGASIGAMADRMMLVEVARHWLAILAVVTATLVLSIGMGQVLRLLPTVNGRTAVFSSVAGGAVGFITGAREAGADEHVVMVVQYLRVLLILVSMPAVVLWLDPGARVVGDQVSASTAKSALFALLAVVAGLIANRLLKFAGSALIWPMLAAFGLASSGLFEDPAMPTAALGAAFLVVGLQVGFSLSLDKIRAVVRVLPLAGVQIVATVGACALVGYGLSRLTSISAYDAYLASTPGGLSAVLGLSLATESNTPLVMAFQVTRLMVSLLLLPVFATVRRR</sequence>
<comment type="caution">
    <text evidence="2">The sequence shown here is derived from an EMBL/GenBank/DDBJ whole genome shotgun (WGS) entry which is preliminary data.</text>
</comment>
<keyword evidence="1" id="KW-0472">Membrane</keyword>
<feature type="transmembrane region" description="Helical" evidence="1">
    <location>
        <begin position="265"/>
        <end position="284"/>
    </location>
</feature>
<dbReference type="GO" id="GO:0010468">
    <property type="term" value="P:regulation of gene expression"/>
    <property type="evidence" value="ECO:0007669"/>
    <property type="project" value="InterPro"/>
</dbReference>
<dbReference type="RefSeq" id="WP_259627463.1">
    <property type="nucleotide sequence ID" value="NZ_JANYMP010000021.1"/>
</dbReference>
<dbReference type="PANTHER" id="PTHR38457:SF1">
    <property type="entry name" value="REGULATOR ABRB-RELATED"/>
    <property type="match status" value="1"/>
</dbReference>
<keyword evidence="1" id="KW-1133">Transmembrane helix</keyword>
<accession>A0A9X3A578</accession>
<dbReference type="PANTHER" id="PTHR38457">
    <property type="entry name" value="REGULATOR ABRB-RELATED"/>
    <property type="match status" value="1"/>
</dbReference>
<name>A0A9X3A578_9PSEU</name>
<gene>
    <name evidence="2" type="ORF">NZH93_34435</name>
</gene>
<evidence type="ECO:0000313" key="2">
    <source>
        <dbReference type="EMBL" id="MCS7481978.1"/>
    </source>
</evidence>
<dbReference type="PIRSF" id="PIRSF038991">
    <property type="entry name" value="Protein_AbrB"/>
    <property type="match status" value="1"/>
</dbReference>
<reference evidence="2" key="1">
    <citation type="submission" date="2022-08" db="EMBL/GenBank/DDBJ databases">
        <authorList>
            <person name="Tistechok S."/>
            <person name="Samborskyy M."/>
            <person name="Roman I."/>
        </authorList>
    </citation>
    <scope>NUCLEOTIDE SEQUENCE</scope>
    <source>
        <strain evidence="2">DSM 103496</strain>
    </source>
</reference>
<dbReference type="Proteomes" id="UP001141259">
    <property type="component" value="Unassembled WGS sequence"/>
</dbReference>
<feature type="transmembrane region" description="Helical" evidence="1">
    <location>
        <begin position="205"/>
        <end position="226"/>
    </location>
</feature>
<feature type="transmembrane region" description="Helical" evidence="1">
    <location>
        <begin position="147"/>
        <end position="167"/>
    </location>
</feature>
<dbReference type="Pfam" id="PF05145">
    <property type="entry name" value="AbrB"/>
    <property type="match status" value="1"/>
</dbReference>
<feature type="transmembrane region" description="Helical" evidence="1">
    <location>
        <begin position="87"/>
        <end position="111"/>
    </location>
</feature>
<feature type="transmembrane region" description="Helical" evidence="1">
    <location>
        <begin position="118"/>
        <end position="135"/>
    </location>
</feature>
<feature type="transmembrane region" description="Helical" evidence="1">
    <location>
        <begin position="320"/>
        <end position="342"/>
    </location>
</feature>
<feature type="transmembrane region" description="Helical" evidence="1">
    <location>
        <begin position="179"/>
        <end position="199"/>
    </location>
</feature>
<evidence type="ECO:0000313" key="3">
    <source>
        <dbReference type="Proteomes" id="UP001141259"/>
    </source>
</evidence>
<dbReference type="GO" id="GO:0016020">
    <property type="term" value="C:membrane"/>
    <property type="evidence" value="ECO:0007669"/>
    <property type="project" value="InterPro"/>
</dbReference>
<organism evidence="2 3">
    <name type="scientific">Umezawaea endophytica</name>
    <dbReference type="NCBI Taxonomy" id="1654476"/>
    <lineage>
        <taxon>Bacteria</taxon>
        <taxon>Bacillati</taxon>
        <taxon>Actinomycetota</taxon>
        <taxon>Actinomycetes</taxon>
        <taxon>Pseudonocardiales</taxon>
        <taxon>Pseudonocardiaceae</taxon>
        <taxon>Umezawaea</taxon>
    </lineage>
</organism>
<feature type="transmembrane region" description="Helical" evidence="1">
    <location>
        <begin position="233"/>
        <end position="253"/>
    </location>
</feature>
<keyword evidence="3" id="KW-1185">Reference proteome</keyword>
<feature type="transmembrane region" description="Helical" evidence="1">
    <location>
        <begin position="31"/>
        <end position="49"/>
    </location>
</feature>
<dbReference type="EMBL" id="JANYMP010000021">
    <property type="protein sequence ID" value="MCS7481978.1"/>
    <property type="molecule type" value="Genomic_DNA"/>
</dbReference>
<proteinExistence type="predicted"/>